<dbReference type="Pfam" id="PF00443">
    <property type="entry name" value="UCH"/>
    <property type="match status" value="1"/>
</dbReference>
<dbReference type="InterPro" id="IPR001394">
    <property type="entry name" value="Peptidase_C19_UCH"/>
</dbReference>
<dbReference type="InterPro" id="IPR038765">
    <property type="entry name" value="Papain-like_cys_pep_sf"/>
</dbReference>
<dbReference type="PANTHER" id="PTHR21646">
    <property type="entry name" value="UBIQUITIN CARBOXYL-TERMINAL HYDROLASE"/>
    <property type="match status" value="1"/>
</dbReference>
<evidence type="ECO:0000259" key="2">
    <source>
        <dbReference type="PROSITE" id="PS50235"/>
    </source>
</evidence>
<sequence>MWTAVVIWLYSNVKASEFSWYEDVILDTCCQNIASSDEIWNSVVEHFLQDYDEEINKQNPLGVNGELALAFGELLKKLWSSGRTPVAPRVFKGKLARLVPQFSGYNQHNSQELLAFLLDDLELTFGSGNWEDAWLSFVQDLIW</sequence>
<organism evidence="3 4">
    <name type="scientific">Vitis vinifera</name>
    <name type="common">Grape</name>
    <dbReference type="NCBI Taxonomy" id="29760"/>
    <lineage>
        <taxon>Eukaryota</taxon>
        <taxon>Viridiplantae</taxon>
        <taxon>Streptophyta</taxon>
        <taxon>Embryophyta</taxon>
        <taxon>Tracheophyta</taxon>
        <taxon>Spermatophyta</taxon>
        <taxon>Magnoliopsida</taxon>
        <taxon>eudicotyledons</taxon>
        <taxon>Gunneridae</taxon>
        <taxon>Pentapetalae</taxon>
        <taxon>rosids</taxon>
        <taxon>Vitales</taxon>
        <taxon>Vitaceae</taxon>
        <taxon>Viteae</taxon>
        <taxon>Vitis</taxon>
    </lineage>
</organism>
<dbReference type="Proteomes" id="UP001227230">
    <property type="component" value="Chromosome 2"/>
</dbReference>
<gene>
    <name evidence="3" type="ORF">VitviT2T_002401</name>
</gene>
<dbReference type="Gene3D" id="3.90.70.10">
    <property type="entry name" value="Cysteine proteinases"/>
    <property type="match status" value="1"/>
</dbReference>
<dbReference type="SUPFAM" id="SSF54001">
    <property type="entry name" value="Cysteine proteinases"/>
    <property type="match status" value="1"/>
</dbReference>
<feature type="signal peptide" evidence="1">
    <location>
        <begin position="1"/>
        <end position="15"/>
    </location>
</feature>
<evidence type="ECO:0000313" key="4">
    <source>
        <dbReference type="Proteomes" id="UP001227230"/>
    </source>
</evidence>
<keyword evidence="1" id="KW-0732">Signal</keyword>
<name>A0ABY9BID4_VITVI</name>
<dbReference type="InterPro" id="IPR028889">
    <property type="entry name" value="USP"/>
</dbReference>
<dbReference type="PROSITE" id="PS50235">
    <property type="entry name" value="USP_3"/>
    <property type="match status" value="1"/>
</dbReference>
<proteinExistence type="predicted"/>
<feature type="chain" id="PRO_5045662608" description="USP domain-containing protein" evidence="1">
    <location>
        <begin position="16"/>
        <end position="143"/>
    </location>
</feature>
<accession>A0ABY9BID4</accession>
<feature type="domain" description="USP" evidence="2">
    <location>
        <begin position="15"/>
        <end position="143"/>
    </location>
</feature>
<dbReference type="InterPro" id="IPR050185">
    <property type="entry name" value="Ub_carboxyl-term_hydrolase"/>
</dbReference>
<evidence type="ECO:0000313" key="3">
    <source>
        <dbReference type="EMBL" id="WJZ82665.1"/>
    </source>
</evidence>
<evidence type="ECO:0000256" key="1">
    <source>
        <dbReference type="SAM" id="SignalP"/>
    </source>
</evidence>
<keyword evidence="4" id="KW-1185">Reference proteome</keyword>
<protein>
    <recommendedName>
        <fullName evidence="2">USP domain-containing protein</fullName>
    </recommendedName>
</protein>
<reference evidence="3 4" key="1">
    <citation type="journal article" date="2023" name="Hortic Res">
        <title>The complete reference genome for grapevine (Vitis vinifera L.) genetics and breeding.</title>
        <authorList>
            <person name="Shi X."/>
            <person name="Cao S."/>
            <person name="Wang X."/>
            <person name="Huang S."/>
            <person name="Wang Y."/>
            <person name="Liu Z."/>
            <person name="Liu W."/>
            <person name="Leng X."/>
            <person name="Peng Y."/>
            <person name="Wang N."/>
            <person name="Wang Y."/>
            <person name="Ma Z."/>
            <person name="Xu X."/>
            <person name="Zhang F."/>
            <person name="Xue H."/>
            <person name="Zhong H."/>
            <person name="Wang Y."/>
            <person name="Zhang K."/>
            <person name="Velt A."/>
            <person name="Avia K."/>
            <person name="Holtgrawe D."/>
            <person name="Grimplet J."/>
            <person name="Matus J.T."/>
            <person name="Ware D."/>
            <person name="Wu X."/>
            <person name="Wang H."/>
            <person name="Liu C."/>
            <person name="Fang Y."/>
            <person name="Rustenholz C."/>
            <person name="Cheng Z."/>
            <person name="Xiao H."/>
            <person name="Zhou Y."/>
        </authorList>
    </citation>
    <scope>NUCLEOTIDE SEQUENCE [LARGE SCALE GENOMIC DNA]</scope>
    <source>
        <strain evidence="4">cv. Pinot noir / PN40024</strain>
        <tissue evidence="3">Leaf</tissue>
    </source>
</reference>
<dbReference type="EMBL" id="CP126649">
    <property type="protein sequence ID" value="WJZ82665.1"/>
    <property type="molecule type" value="Genomic_DNA"/>
</dbReference>
<dbReference type="PANTHER" id="PTHR21646:SF46">
    <property type="entry name" value="UBIQUITIN CARBOXYL-TERMINAL HYDROLASE"/>
    <property type="match status" value="1"/>
</dbReference>